<protein>
    <submittedName>
        <fullName evidence="2">Uncharacterized protein</fullName>
    </submittedName>
</protein>
<evidence type="ECO:0000256" key="1">
    <source>
        <dbReference type="SAM" id="MobiDB-lite"/>
    </source>
</evidence>
<name>A0A3B0M4Z6_9RHOB</name>
<dbReference type="OrthoDB" id="7847197at2"/>
<dbReference type="AlphaFoldDB" id="A0A3B0M4Z6"/>
<evidence type="ECO:0000313" key="2">
    <source>
        <dbReference type="EMBL" id="SUZ30590.1"/>
    </source>
</evidence>
<feature type="compositionally biased region" description="Pro residues" evidence="1">
    <location>
        <begin position="127"/>
        <end position="141"/>
    </location>
</feature>
<keyword evidence="3" id="KW-1185">Reference proteome</keyword>
<feature type="region of interest" description="Disordered" evidence="1">
    <location>
        <begin position="586"/>
        <end position="630"/>
    </location>
</feature>
<reference evidence="3" key="1">
    <citation type="submission" date="2018-08" db="EMBL/GenBank/DDBJ databases">
        <authorList>
            <person name="Rodrigo-Torres L."/>
            <person name="Arahal R. D."/>
            <person name="Lucena T."/>
        </authorList>
    </citation>
    <scope>NUCLEOTIDE SEQUENCE [LARGE SCALE GENOMIC DNA]</scope>
    <source>
        <strain evidence="3">CECT 7235</strain>
    </source>
</reference>
<dbReference type="RefSeq" id="WP_121092898.1">
    <property type="nucleotide sequence ID" value="NZ_UIHC01000002.1"/>
</dbReference>
<dbReference type="Proteomes" id="UP000272908">
    <property type="component" value="Unassembled WGS sequence"/>
</dbReference>
<sequence>MRYPGLIFAIALCVCVPMRVGAQGIDTILRAGEHRDFTRLVMALPDGTEWRLQDGTGHVDLIFNAPNLRVDLSQTFERIPRTRLRAVEPLENGIRMFLNCPCRVEPVNGIIGQAVLDIRSPEDASPAPNPGIRPPARPGSPPINSVAQQAGERLAKILRGQPDTRPTDRFALENRFAPIPTPRPPDTPREATSPMVATEVTDNLLSAISGAVSNDLLTADTQFTPPTDGPQISLSDDAARHVLTQRSRGAEPEDLPEQTCTNAISDFISAWPAELDMQSGSGNWSSLYDPLDRVDRAAATRLLQRFLGNGLGTEARSVLSLMPETRHTAPIRSLTYLLDLEPPPDPDELLQYAACSDLDALWAFLSSPSQSLSLPNMENRIVRAAQALSPHLRAHLGPAIIHRLLRHGAPNGASLVQSVLDRSHPETDANRTTPELLLAQPGAIAALERPDILALADEDLLLILENAQTHARTLPADVLSVAIDRQFALRRSALGRSFAQLTARALATAGEFDAAFRMANDGETGLDDRERTVLLSALFNALSQTAPDTTFVTTVFSQEPWQNAALSQETRTELGLRLTELGFAEAASRLQPPRPESRDTAQATSPPMPGANGSTTFSPAPPLSDAAESTGRGTANIAVLQDPSASASANPADLAQPPDPSDIGPRVAAQPNSRQASQDDAQGLLAQGRRSLESSEALRARLDALLGDSPDAQDLTQ</sequence>
<feature type="region of interest" description="Disordered" evidence="1">
    <location>
        <begin position="643"/>
        <end position="692"/>
    </location>
</feature>
<accession>A0A3B0M4Z6</accession>
<organism evidence="2 3">
    <name type="scientific">Roseinatronobacter ekhonensis</name>
    <dbReference type="NCBI Taxonomy" id="254356"/>
    <lineage>
        <taxon>Bacteria</taxon>
        <taxon>Pseudomonadati</taxon>
        <taxon>Pseudomonadota</taxon>
        <taxon>Alphaproteobacteria</taxon>
        <taxon>Rhodobacterales</taxon>
        <taxon>Paracoccaceae</taxon>
        <taxon>Roseinatronobacter</taxon>
    </lineage>
</organism>
<feature type="compositionally biased region" description="Polar residues" evidence="1">
    <location>
        <begin position="670"/>
        <end position="680"/>
    </location>
</feature>
<evidence type="ECO:0000313" key="3">
    <source>
        <dbReference type="Proteomes" id="UP000272908"/>
    </source>
</evidence>
<proteinExistence type="predicted"/>
<dbReference type="EMBL" id="UIHC01000002">
    <property type="protein sequence ID" value="SUZ30590.1"/>
    <property type="molecule type" value="Genomic_DNA"/>
</dbReference>
<feature type="region of interest" description="Disordered" evidence="1">
    <location>
        <begin position="158"/>
        <end position="192"/>
    </location>
</feature>
<gene>
    <name evidence="2" type="ORF">ROE7235_00314</name>
</gene>
<feature type="region of interest" description="Disordered" evidence="1">
    <location>
        <begin position="120"/>
        <end position="145"/>
    </location>
</feature>